<keyword evidence="1" id="KW-1133">Transmembrane helix</keyword>
<dbReference type="Proteomes" id="UP001270053">
    <property type="component" value="Unassembled WGS sequence"/>
</dbReference>
<name>A0AAJ2SJ97_9FLAO</name>
<comment type="caution">
    <text evidence="3">The sequence shown here is derived from an EMBL/GenBank/DDBJ whole genome shotgun (WGS) entry which is preliminary data.</text>
</comment>
<dbReference type="Proteomes" id="UP001278738">
    <property type="component" value="Unassembled WGS sequence"/>
</dbReference>
<dbReference type="Gene3D" id="2.180.10.10">
    <property type="entry name" value="RHS repeat-associated core"/>
    <property type="match status" value="1"/>
</dbReference>
<dbReference type="RefSeq" id="WP_229973851.1">
    <property type="nucleotide sequence ID" value="NZ_CP087133.1"/>
</dbReference>
<protein>
    <recommendedName>
        <fullName evidence="6">RHS repeat-associated core domain-containing protein</fullName>
    </recommendedName>
</protein>
<evidence type="ECO:0000313" key="2">
    <source>
        <dbReference type="EMBL" id="MDX6183948.1"/>
    </source>
</evidence>
<keyword evidence="5" id="KW-1185">Reference proteome</keyword>
<organism evidence="3 4">
    <name type="scientific">Flavobacterium flavipigmentatum</name>
    <dbReference type="NCBI Taxonomy" id="2893884"/>
    <lineage>
        <taxon>Bacteria</taxon>
        <taxon>Pseudomonadati</taxon>
        <taxon>Bacteroidota</taxon>
        <taxon>Flavobacteriia</taxon>
        <taxon>Flavobacteriales</taxon>
        <taxon>Flavobacteriaceae</taxon>
        <taxon>Flavobacterium</taxon>
    </lineage>
</organism>
<feature type="transmembrane region" description="Helical" evidence="1">
    <location>
        <begin position="44"/>
        <end position="68"/>
    </location>
</feature>
<evidence type="ECO:0008006" key="6">
    <source>
        <dbReference type="Google" id="ProtNLM"/>
    </source>
</evidence>
<evidence type="ECO:0000313" key="3">
    <source>
        <dbReference type="EMBL" id="MDX6187486.1"/>
    </source>
</evidence>
<gene>
    <name evidence="2" type="ORF">SGQ18_17455</name>
    <name evidence="3" type="ORF">SGQ44_17135</name>
</gene>
<dbReference type="AlphaFoldDB" id="A0AAJ2SJ97"/>
<evidence type="ECO:0000313" key="5">
    <source>
        <dbReference type="Proteomes" id="UP001278738"/>
    </source>
</evidence>
<accession>A0AAJ2SJ97</accession>
<dbReference type="EMBL" id="JAWXVG010000012">
    <property type="protein sequence ID" value="MDX6183948.1"/>
    <property type="molecule type" value="Genomic_DNA"/>
</dbReference>
<proteinExistence type="predicted"/>
<keyword evidence="1" id="KW-0812">Transmembrane</keyword>
<keyword evidence="1" id="KW-0472">Membrane</keyword>
<sequence>MQDELGLNFYDYGARNYDPAIGRWMNVDPLAEKMRRTALIIMHLIIQFILYTQMEWLLMTIYLMLVVIL</sequence>
<dbReference type="EMBL" id="JAWXVH010000013">
    <property type="protein sequence ID" value="MDX6187486.1"/>
    <property type="molecule type" value="Genomic_DNA"/>
</dbReference>
<reference evidence="3 5" key="1">
    <citation type="submission" date="2023-11" db="EMBL/GenBank/DDBJ databases">
        <title>Unpublished Manusciprt.</title>
        <authorList>
            <person name="Saticioglu I.B."/>
            <person name="Ay H."/>
            <person name="Ajmi N."/>
            <person name="Altun S."/>
            <person name="Duman M."/>
        </authorList>
    </citation>
    <scope>NUCLEOTIDE SEQUENCE</scope>
    <source>
        <strain evidence="2 5">Fl-33</strain>
        <strain evidence="3">Fl-77</strain>
    </source>
</reference>
<evidence type="ECO:0000256" key="1">
    <source>
        <dbReference type="SAM" id="Phobius"/>
    </source>
</evidence>
<evidence type="ECO:0000313" key="4">
    <source>
        <dbReference type="Proteomes" id="UP001270053"/>
    </source>
</evidence>